<name>A0A0D2AU28_9EURO</name>
<evidence type="ECO:0000313" key="3">
    <source>
        <dbReference type="Proteomes" id="UP000053328"/>
    </source>
</evidence>
<protein>
    <submittedName>
        <fullName evidence="2">Uncharacterized protein</fullName>
    </submittedName>
</protein>
<proteinExistence type="predicted"/>
<keyword evidence="3" id="KW-1185">Reference proteome</keyword>
<dbReference type="AlphaFoldDB" id="A0A0D2AU28"/>
<sequence length="130" mass="14727">MDSSHNTNADAGWKSNNRPQSTLAQDFSATLDEMFRLNGVGALEDSVVQKKDTVQSQRYQLEDLEAKLREADKRLKQLESKHRRTQSEMKFGGRQRQPVSSLFNADDEDSSGESDALGRSSPQDERSRQH</sequence>
<dbReference type="HOGENOM" id="CLU_076635_4_0_1"/>
<organism evidence="2 3">
    <name type="scientific">Exophiala spinifera</name>
    <dbReference type="NCBI Taxonomy" id="91928"/>
    <lineage>
        <taxon>Eukaryota</taxon>
        <taxon>Fungi</taxon>
        <taxon>Dikarya</taxon>
        <taxon>Ascomycota</taxon>
        <taxon>Pezizomycotina</taxon>
        <taxon>Eurotiomycetes</taxon>
        <taxon>Chaetothyriomycetidae</taxon>
        <taxon>Chaetothyriales</taxon>
        <taxon>Herpotrichiellaceae</taxon>
        <taxon>Exophiala</taxon>
    </lineage>
</organism>
<evidence type="ECO:0000313" key="2">
    <source>
        <dbReference type="EMBL" id="KIW09970.1"/>
    </source>
</evidence>
<feature type="region of interest" description="Disordered" evidence="1">
    <location>
        <begin position="1"/>
        <end position="21"/>
    </location>
</feature>
<dbReference type="Proteomes" id="UP000053328">
    <property type="component" value="Unassembled WGS sequence"/>
</dbReference>
<feature type="region of interest" description="Disordered" evidence="1">
    <location>
        <begin position="78"/>
        <end position="130"/>
    </location>
</feature>
<dbReference type="VEuPathDB" id="FungiDB:PV08_11746"/>
<reference evidence="2 3" key="1">
    <citation type="submission" date="2015-01" db="EMBL/GenBank/DDBJ databases">
        <title>The Genome Sequence of Exophiala spinifera CBS89968.</title>
        <authorList>
            <consortium name="The Broad Institute Genomics Platform"/>
            <person name="Cuomo C."/>
            <person name="de Hoog S."/>
            <person name="Gorbushina A."/>
            <person name="Stielow B."/>
            <person name="Teixiera M."/>
            <person name="Abouelleil A."/>
            <person name="Chapman S.B."/>
            <person name="Priest M."/>
            <person name="Young S.K."/>
            <person name="Wortman J."/>
            <person name="Nusbaum C."/>
            <person name="Birren B."/>
        </authorList>
    </citation>
    <scope>NUCLEOTIDE SEQUENCE [LARGE SCALE GENOMIC DNA]</scope>
    <source>
        <strain evidence="2 3">CBS 89968</strain>
    </source>
</reference>
<dbReference type="OrthoDB" id="5408734at2759"/>
<dbReference type="GeneID" id="27338829"/>
<dbReference type="RefSeq" id="XP_016230186.1">
    <property type="nucleotide sequence ID" value="XM_016386054.1"/>
</dbReference>
<evidence type="ECO:0000256" key="1">
    <source>
        <dbReference type="SAM" id="MobiDB-lite"/>
    </source>
</evidence>
<accession>A0A0D2AU28</accession>
<gene>
    <name evidence="2" type="ORF">PV08_11746</name>
</gene>
<dbReference type="EMBL" id="KN847501">
    <property type="protein sequence ID" value="KIW09970.1"/>
    <property type="molecule type" value="Genomic_DNA"/>
</dbReference>